<reference evidence="1" key="1">
    <citation type="journal article" date="2012" name="PLoS Genet.">
        <title>Comparative analysis of the genomes of two field isolates of the rice blast fungus Magnaporthe oryzae.</title>
        <authorList>
            <person name="Xue M."/>
            <person name="Yang J."/>
            <person name="Li Z."/>
            <person name="Hu S."/>
            <person name="Yao N."/>
            <person name="Dean R.A."/>
            <person name="Zhao W."/>
            <person name="Shen M."/>
            <person name="Zhang H."/>
            <person name="Li C."/>
            <person name="Liu L."/>
            <person name="Cao L."/>
            <person name="Xu X."/>
            <person name="Xing Y."/>
            <person name="Hsiang T."/>
            <person name="Zhang Z."/>
            <person name="Xu J.R."/>
            <person name="Peng Y.L."/>
        </authorList>
    </citation>
    <scope>NUCLEOTIDE SEQUENCE</scope>
    <source>
        <strain evidence="1">Y34</strain>
    </source>
</reference>
<evidence type="ECO:0000313" key="1">
    <source>
        <dbReference type="EMBL" id="ELQ35203.1"/>
    </source>
</evidence>
<name>A0AA97NRU8_PYRO3</name>
<dbReference type="SUPFAM" id="SSF55486">
    <property type="entry name" value="Metalloproteases ('zincins'), catalytic domain"/>
    <property type="match status" value="1"/>
</dbReference>
<sequence>MTEREYSYVRPFFRVPTTGPDLFRYQDFHLLHEATQLSSVGNIESYLNEGLEARSEARVLMEMGNREAPVQNDHEQNQVAETP</sequence>
<dbReference type="Proteomes" id="UP000011086">
    <property type="component" value="Unassembled WGS sequence"/>
</dbReference>
<dbReference type="AlphaFoldDB" id="A0AA97NRU8"/>
<proteinExistence type="predicted"/>
<gene>
    <name evidence="1" type="ORF">OOU_Y34scaffold00722g9</name>
</gene>
<protein>
    <submittedName>
        <fullName evidence="1">Uncharacterized protein</fullName>
    </submittedName>
</protein>
<organism evidence="1">
    <name type="scientific">Pyricularia oryzae (strain Y34)</name>
    <name type="common">Rice blast fungus</name>
    <name type="synonym">Magnaporthe oryzae</name>
    <dbReference type="NCBI Taxonomy" id="1143189"/>
    <lineage>
        <taxon>Eukaryota</taxon>
        <taxon>Fungi</taxon>
        <taxon>Dikarya</taxon>
        <taxon>Ascomycota</taxon>
        <taxon>Pezizomycotina</taxon>
        <taxon>Sordariomycetes</taxon>
        <taxon>Sordariomycetidae</taxon>
        <taxon>Magnaporthales</taxon>
        <taxon>Pyriculariaceae</taxon>
        <taxon>Pyricularia</taxon>
    </lineage>
</organism>
<dbReference type="EMBL" id="JH793504">
    <property type="protein sequence ID" value="ELQ35203.1"/>
    <property type="molecule type" value="Genomic_DNA"/>
</dbReference>
<accession>A0AA97NRU8</accession>